<feature type="binding site" evidence="12">
    <location>
        <position position="187"/>
    </location>
    <ligand>
        <name>[4Fe-4S] cluster</name>
        <dbReference type="ChEBI" id="CHEBI:49883"/>
    </ligand>
</feature>
<evidence type="ECO:0000256" key="6">
    <source>
        <dbReference type="ARBA" id="ARBA00023004"/>
    </source>
</evidence>
<keyword evidence="15" id="KW-0540">Nuclease</keyword>
<evidence type="ECO:0000256" key="7">
    <source>
        <dbReference type="ARBA" id="ARBA00023014"/>
    </source>
</evidence>
<evidence type="ECO:0000256" key="10">
    <source>
        <dbReference type="ARBA" id="ARBA00023239"/>
    </source>
</evidence>
<dbReference type="GO" id="GO:0006285">
    <property type="term" value="P:base-excision repair, AP site formation"/>
    <property type="evidence" value="ECO:0007669"/>
    <property type="project" value="TreeGrafter"/>
</dbReference>
<feature type="domain" description="HhH-GPD" evidence="14">
    <location>
        <begin position="38"/>
        <end position="185"/>
    </location>
</feature>
<evidence type="ECO:0000256" key="4">
    <source>
        <dbReference type="ARBA" id="ARBA00022763"/>
    </source>
</evidence>
<dbReference type="PANTHER" id="PTHR10359">
    <property type="entry name" value="A/G-SPECIFIC ADENINE GLYCOSYLASE/ENDONUCLEASE III"/>
    <property type="match status" value="1"/>
</dbReference>
<sequence length="235" mass="25773">MEREQAQRALQILANTYPDARPALHYRTAYELLVAVILSAQCTDERVNKVTAELFREHNTPQAMLALTQEQLEGYIFSCGLYRSKAAHILSASRDILEKFGGQVPAAFADLRSLAGVGQKTANVVSSVWFDKDAIAVDTHVFRVSNRLGLAHARTPAATEEQLKAVIPQADWSKAHHWLIWHGRRVCHAQKPACGGCPLAAECDFARQGEPTAPAARQPAKNTKTAPAARNGQNK</sequence>
<evidence type="ECO:0000259" key="14">
    <source>
        <dbReference type="SMART" id="SM00478"/>
    </source>
</evidence>
<keyword evidence="9 12" id="KW-0234">DNA repair</keyword>
<comment type="cofactor">
    <cofactor evidence="12">
        <name>[4Fe-4S] cluster</name>
        <dbReference type="ChEBI" id="CHEBI:49883"/>
    </cofactor>
    <text evidence="12">Binds 1 [4Fe-4S] cluster.</text>
</comment>
<dbReference type="InterPro" id="IPR023170">
    <property type="entry name" value="HhH_base_excis_C"/>
</dbReference>
<protein>
    <recommendedName>
        <fullName evidence="12">Endonuclease III</fullName>
        <ecNumber evidence="12">4.2.99.18</ecNumber>
    </recommendedName>
    <alternativeName>
        <fullName evidence="12">DNA-(apurinic or apyrimidinic site) lyase</fullName>
    </alternativeName>
</protein>
<dbReference type="AlphaFoldDB" id="A0A9D2AQJ8"/>
<dbReference type="InterPro" id="IPR005759">
    <property type="entry name" value="Nth"/>
</dbReference>
<dbReference type="HAMAP" id="MF_00942">
    <property type="entry name" value="Nth"/>
    <property type="match status" value="1"/>
</dbReference>
<dbReference type="Pfam" id="PF00633">
    <property type="entry name" value="HHH"/>
    <property type="match status" value="1"/>
</dbReference>
<feature type="binding site" evidence="12">
    <location>
        <position position="203"/>
    </location>
    <ligand>
        <name>[4Fe-4S] cluster</name>
        <dbReference type="ChEBI" id="CHEBI:49883"/>
    </ligand>
</feature>
<keyword evidence="10 12" id="KW-0456">Lyase</keyword>
<dbReference type="Gene3D" id="1.10.340.30">
    <property type="entry name" value="Hypothetical protein, domain 2"/>
    <property type="match status" value="1"/>
</dbReference>
<dbReference type="PANTHER" id="PTHR10359:SF18">
    <property type="entry name" value="ENDONUCLEASE III"/>
    <property type="match status" value="1"/>
</dbReference>
<name>A0A9D2AQJ8_9FIRM</name>
<organism evidence="15 16">
    <name type="scientific">Candidatus Borkfalkia faecigallinarum</name>
    <dbReference type="NCBI Taxonomy" id="2838509"/>
    <lineage>
        <taxon>Bacteria</taxon>
        <taxon>Bacillati</taxon>
        <taxon>Bacillota</taxon>
        <taxon>Clostridia</taxon>
        <taxon>Christensenellales</taxon>
        <taxon>Christensenellaceae</taxon>
        <taxon>Candidatus Borkfalkia</taxon>
    </lineage>
</organism>
<proteinExistence type="inferred from homology"/>
<reference evidence="15" key="1">
    <citation type="journal article" date="2021" name="PeerJ">
        <title>Extensive microbial diversity within the chicken gut microbiome revealed by metagenomics and culture.</title>
        <authorList>
            <person name="Gilroy R."/>
            <person name="Ravi A."/>
            <person name="Getino M."/>
            <person name="Pursley I."/>
            <person name="Horton D.L."/>
            <person name="Alikhan N.F."/>
            <person name="Baker D."/>
            <person name="Gharbi K."/>
            <person name="Hall N."/>
            <person name="Watson M."/>
            <person name="Adriaenssens E.M."/>
            <person name="Foster-Nyarko E."/>
            <person name="Jarju S."/>
            <person name="Secka A."/>
            <person name="Antonio M."/>
            <person name="Oren A."/>
            <person name="Chaudhuri R.R."/>
            <person name="La Ragione R."/>
            <person name="Hildebrand F."/>
            <person name="Pallen M.J."/>
        </authorList>
    </citation>
    <scope>NUCLEOTIDE SEQUENCE</scope>
    <source>
        <strain evidence="15">26628</strain>
    </source>
</reference>
<dbReference type="GO" id="GO:0140078">
    <property type="term" value="F:class I DNA-(apurinic or apyrimidinic site) endonuclease activity"/>
    <property type="evidence" value="ECO:0007669"/>
    <property type="project" value="UniProtKB-EC"/>
</dbReference>
<keyword evidence="7 12" id="KW-0411">Iron-sulfur</keyword>
<keyword evidence="11 12" id="KW-0326">Glycosidase</keyword>
<feature type="binding site" evidence="12">
    <location>
        <position position="194"/>
    </location>
    <ligand>
        <name>[4Fe-4S] cluster</name>
        <dbReference type="ChEBI" id="CHEBI:49883"/>
    </ligand>
</feature>
<evidence type="ECO:0000256" key="3">
    <source>
        <dbReference type="ARBA" id="ARBA00022723"/>
    </source>
</evidence>
<evidence type="ECO:0000256" key="12">
    <source>
        <dbReference type="HAMAP-Rule" id="MF_00942"/>
    </source>
</evidence>
<dbReference type="InterPro" id="IPR003651">
    <property type="entry name" value="Endonuclease3_FeS-loop_motif"/>
</dbReference>
<dbReference type="InterPro" id="IPR004035">
    <property type="entry name" value="Endouclease-III_FeS-bd_BS"/>
</dbReference>
<evidence type="ECO:0000256" key="8">
    <source>
        <dbReference type="ARBA" id="ARBA00023125"/>
    </source>
</evidence>
<evidence type="ECO:0000256" key="5">
    <source>
        <dbReference type="ARBA" id="ARBA00022801"/>
    </source>
</evidence>
<dbReference type="GO" id="GO:0051539">
    <property type="term" value="F:4 iron, 4 sulfur cluster binding"/>
    <property type="evidence" value="ECO:0007669"/>
    <property type="project" value="UniProtKB-UniRule"/>
</dbReference>
<comment type="function">
    <text evidence="12">DNA repair enzyme that has both DNA N-glycosylase activity and AP-lyase activity. The DNA N-glycosylase activity releases various damaged pyrimidines from DNA by cleaving the N-glycosidic bond, leaving an AP (apurinic/apyrimidinic) site. The AP-lyase activity cleaves the phosphodiester bond 3' to the AP site by a beta-elimination, leaving a 3'-terminal unsaturated sugar and a product with a terminal 5'-phosphate.</text>
</comment>
<evidence type="ECO:0000256" key="2">
    <source>
        <dbReference type="ARBA" id="ARBA00022485"/>
    </source>
</evidence>
<keyword evidence="5 12" id="KW-0378">Hydrolase</keyword>
<dbReference type="InterPro" id="IPR003265">
    <property type="entry name" value="HhH-GPD_domain"/>
</dbReference>
<reference evidence="15" key="2">
    <citation type="submission" date="2021-04" db="EMBL/GenBank/DDBJ databases">
        <authorList>
            <person name="Gilroy R."/>
        </authorList>
    </citation>
    <scope>NUCLEOTIDE SEQUENCE</scope>
    <source>
        <strain evidence="15">26628</strain>
    </source>
</reference>
<keyword evidence="8 12" id="KW-0238">DNA-binding</keyword>
<dbReference type="CDD" id="cd00056">
    <property type="entry name" value="ENDO3c"/>
    <property type="match status" value="1"/>
</dbReference>
<dbReference type="NCBIfam" id="TIGR01083">
    <property type="entry name" value="nth"/>
    <property type="match status" value="1"/>
</dbReference>
<dbReference type="InterPro" id="IPR011257">
    <property type="entry name" value="DNA_glycosylase"/>
</dbReference>
<evidence type="ECO:0000313" key="15">
    <source>
        <dbReference type="EMBL" id="HIX46255.1"/>
    </source>
</evidence>
<keyword evidence="3 12" id="KW-0479">Metal-binding</keyword>
<keyword evidence="6 12" id="KW-0408">Iron</keyword>
<dbReference type="GO" id="GO:0003677">
    <property type="term" value="F:DNA binding"/>
    <property type="evidence" value="ECO:0007669"/>
    <property type="project" value="UniProtKB-UniRule"/>
</dbReference>
<evidence type="ECO:0000256" key="1">
    <source>
        <dbReference type="ARBA" id="ARBA00008343"/>
    </source>
</evidence>
<dbReference type="FunFam" id="1.10.1670.10:FF:000001">
    <property type="entry name" value="Endonuclease III"/>
    <property type="match status" value="1"/>
</dbReference>
<gene>
    <name evidence="12 15" type="primary">nth</name>
    <name evidence="15" type="ORF">H9737_01015</name>
</gene>
<dbReference type="Proteomes" id="UP000824249">
    <property type="component" value="Unassembled WGS sequence"/>
</dbReference>
<dbReference type="EMBL" id="DXFD01000014">
    <property type="protein sequence ID" value="HIX46255.1"/>
    <property type="molecule type" value="Genomic_DNA"/>
</dbReference>
<dbReference type="InterPro" id="IPR000445">
    <property type="entry name" value="HhH_motif"/>
</dbReference>
<comment type="caution">
    <text evidence="15">The sequence shown here is derived from an EMBL/GenBank/DDBJ whole genome shotgun (WGS) entry which is preliminary data.</text>
</comment>
<feature type="binding site" evidence="12">
    <location>
        <position position="197"/>
    </location>
    <ligand>
        <name>[4Fe-4S] cluster</name>
        <dbReference type="ChEBI" id="CHEBI:49883"/>
    </ligand>
</feature>
<dbReference type="GO" id="GO:0046872">
    <property type="term" value="F:metal ion binding"/>
    <property type="evidence" value="ECO:0007669"/>
    <property type="project" value="UniProtKB-KW"/>
</dbReference>
<keyword evidence="4 12" id="KW-0227">DNA damage</keyword>
<feature type="region of interest" description="Disordered" evidence="13">
    <location>
        <begin position="210"/>
        <end position="235"/>
    </location>
</feature>
<feature type="compositionally biased region" description="Polar residues" evidence="13">
    <location>
        <begin position="220"/>
        <end position="235"/>
    </location>
</feature>
<evidence type="ECO:0000313" key="16">
    <source>
        <dbReference type="Proteomes" id="UP000824249"/>
    </source>
</evidence>
<keyword evidence="15" id="KW-0255">Endonuclease</keyword>
<dbReference type="Pfam" id="PF00730">
    <property type="entry name" value="HhH-GPD"/>
    <property type="match status" value="1"/>
</dbReference>
<dbReference type="PIRSF" id="PIRSF001435">
    <property type="entry name" value="Nth"/>
    <property type="match status" value="1"/>
</dbReference>
<evidence type="ECO:0000256" key="9">
    <source>
        <dbReference type="ARBA" id="ARBA00023204"/>
    </source>
</evidence>
<dbReference type="EC" id="4.2.99.18" evidence="12"/>
<dbReference type="Gene3D" id="1.10.1670.10">
    <property type="entry name" value="Helix-hairpin-Helix base-excision DNA repair enzymes (C-terminal)"/>
    <property type="match status" value="1"/>
</dbReference>
<evidence type="ECO:0000256" key="13">
    <source>
        <dbReference type="SAM" id="MobiDB-lite"/>
    </source>
</evidence>
<dbReference type="SMART" id="SM00478">
    <property type="entry name" value="ENDO3c"/>
    <property type="match status" value="1"/>
</dbReference>
<dbReference type="FunFam" id="1.10.340.30:FF:000001">
    <property type="entry name" value="Endonuclease III"/>
    <property type="match status" value="1"/>
</dbReference>
<evidence type="ECO:0000256" key="11">
    <source>
        <dbReference type="ARBA" id="ARBA00023295"/>
    </source>
</evidence>
<dbReference type="SUPFAM" id="SSF48150">
    <property type="entry name" value="DNA-glycosylase"/>
    <property type="match status" value="1"/>
</dbReference>
<accession>A0A9D2AQJ8</accession>
<dbReference type="SMART" id="SM00525">
    <property type="entry name" value="FES"/>
    <property type="match status" value="1"/>
</dbReference>
<dbReference type="GO" id="GO:0019104">
    <property type="term" value="F:DNA N-glycosylase activity"/>
    <property type="evidence" value="ECO:0007669"/>
    <property type="project" value="UniProtKB-UniRule"/>
</dbReference>
<comment type="similarity">
    <text evidence="1 12">Belongs to the Nth/MutY family.</text>
</comment>
<comment type="catalytic activity">
    <reaction evidence="12">
        <text>2'-deoxyribonucleotide-(2'-deoxyribose 5'-phosphate)-2'-deoxyribonucleotide-DNA = a 3'-end 2'-deoxyribonucleotide-(2,3-dehydro-2,3-deoxyribose 5'-phosphate)-DNA + a 5'-end 5'-phospho-2'-deoxyribonucleoside-DNA + H(+)</text>
        <dbReference type="Rhea" id="RHEA:66592"/>
        <dbReference type="Rhea" id="RHEA-COMP:13180"/>
        <dbReference type="Rhea" id="RHEA-COMP:16897"/>
        <dbReference type="Rhea" id="RHEA-COMP:17067"/>
        <dbReference type="ChEBI" id="CHEBI:15378"/>
        <dbReference type="ChEBI" id="CHEBI:136412"/>
        <dbReference type="ChEBI" id="CHEBI:157695"/>
        <dbReference type="ChEBI" id="CHEBI:167181"/>
        <dbReference type="EC" id="4.2.99.18"/>
    </reaction>
</comment>
<dbReference type="PROSITE" id="PS00764">
    <property type="entry name" value="ENDONUCLEASE_III_1"/>
    <property type="match status" value="1"/>
</dbReference>
<keyword evidence="2 12" id="KW-0004">4Fe-4S</keyword>